<dbReference type="Proteomes" id="UP000030993">
    <property type="component" value="Unassembled WGS sequence"/>
</dbReference>
<dbReference type="STRING" id="82374.NZ47_10015"/>
<protein>
    <recommendedName>
        <fullName evidence="4">DUF4127 domain-containing protein</fullName>
    </recommendedName>
</protein>
<feature type="chain" id="PRO_5039331503" description="DUF4127 domain-containing protein" evidence="1">
    <location>
        <begin position="27"/>
        <end position="534"/>
    </location>
</feature>
<gene>
    <name evidence="2" type="ORF">NZ47_10015</name>
</gene>
<accession>A0A0B2JXU2</accession>
<keyword evidence="1" id="KW-0732">Signal</keyword>
<comment type="caution">
    <text evidence="2">The sequence shown here is derived from an EMBL/GenBank/DDBJ whole genome shotgun (WGS) entry which is preliminary data.</text>
</comment>
<keyword evidence="3" id="KW-1185">Reference proteome</keyword>
<evidence type="ECO:0000256" key="1">
    <source>
        <dbReference type="SAM" id="SignalP"/>
    </source>
</evidence>
<dbReference type="AlphaFoldDB" id="A0A0B2JXU2"/>
<dbReference type="RefSeq" id="WP_039210063.1">
    <property type="nucleotide sequence ID" value="NZ_JSCE01000188.1"/>
</dbReference>
<proteinExistence type="predicted"/>
<evidence type="ECO:0000313" key="3">
    <source>
        <dbReference type="Proteomes" id="UP000030993"/>
    </source>
</evidence>
<organism evidence="2 3">
    <name type="scientific">Anaerovibrio lipolyticus</name>
    <dbReference type="NCBI Taxonomy" id="82374"/>
    <lineage>
        <taxon>Bacteria</taxon>
        <taxon>Bacillati</taxon>
        <taxon>Bacillota</taxon>
        <taxon>Negativicutes</taxon>
        <taxon>Selenomonadales</taxon>
        <taxon>Selenomonadaceae</taxon>
        <taxon>Anaerovibrio</taxon>
    </lineage>
</organism>
<dbReference type="Pfam" id="PF13552">
    <property type="entry name" value="DUF4127"/>
    <property type="match status" value="1"/>
</dbReference>
<dbReference type="eggNOG" id="ENOG502Z7Q0">
    <property type="taxonomic scope" value="Bacteria"/>
</dbReference>
<sequence>MKINLKIIMLLALTMALSVVSGFTPAAASAVDSGKILFVPLDNRPITDKETRRVAEKLGYDVVVPPDTLLGTREQPGDPDGLWQWLNKNAPGAKAVVVSTDAMIYGSLVASRNHELTQDTINERVERFRSFHEKHPGLPIYGFGTILRTLLSATHSGNGMEPAIYQQNAVMLRDYSALRDKVEMGQATKKEKRELDKLTKDILPAAMEDWTHRHGLNYNANKALIDLTGQNVFTFLFLGGDDSALYSQTHYETRHLREHGKNVGKTKLQITSGSDELGMVMMCRAICDDKRDIPFIYTTYNMGKGRNTIPKYCNEEIGNDVDNTIVAAGGMQVPAPERAELVMAVNTNPDGNTLEANSTINTTKPRKGTMHFVNLVKDLVNKGYPVAVADIAYGNGADNALMNELHKEDLQFKLWAYGGWNTATNTTGFLIGTGLLTKWMDKQSREELMLIRYLDEWCYQSNIRQKLGAAVWAHPGYSQSTGNLDGARDFVSQQGTEWMKEFAQQNINLPANLSLKNLRITNPWNRLFECDIDF</sequence>
<dbReference type="EMBL" id="JSCE01000188">
    <property type="protein sequence ID" value="KHM51528.1"/>
    <property type="molecule type" value="Genomic_DNA"/>
</dbReference>
<feature type="signal peptide" evidence="1">
    <location>
        <begin position="1"/>
        <end position="26"/>
    </location>
</feature>
<reference evidence="2 3" key="1">
    <citation type="journal article" date="2013" name="PLoS ONE">
        <title>Identification and characterization of three novel lipases belonging to families II and V from Anaerovibrio lipolyticus 5ST.</title>
        <authorList>
            <person name="Prive F."/>
            <person name="Kaderbhai N.N."/>
            <person name="Girdwood S."/>
            <person name="Worgan H.J."/>
            <person name="Pinloche E."/>
            <person name="Scollan N.D."/>
            <person name="Huws S.A."/>
            <person name="Newbold C.J."/>
        </authorList>
    </citation>
    <scope>NUCLEOTIDE SEQUENCE [LARGE SCALE GENOMIC DNA]</scope>
    <source>
        <strain evidence="2 3">5S</strain>
    </source>
</reference>
<evidence type="ECO:0008006" key="4">
    <source>
        <dbReference type="Google" id="ProtNLM"/>
    </source>
</evidence>
<dbReference type="InterPro" id="IPR025394">
    <property type="entry name" value="DUF4127"/>
</dbReference>
<name>A0A0B2JXU2_9FIRM</name>
<evidence type="ECO:0000313" key="2">
    <source>
        <dbReference type="EMBL" id="KHM51528.1"/>
    </source>
</evidence>